<comment type="caution">
    <text evidence="2">The sequence shown here is derived from an EMBL/GenBank/DDBJ whole genome shotgun (WGS) entry which is preliminary data.</text>
</comment>
<accession>A5ZV66</accession>
<feature type="transmembrane region" description="Helical" evidence="1">
    <location>
        <begin position="102"/>
        <end position="124"/>
    </location>
</feature>
<dbReference type="AlphaFoldDB" id="A5ZV66"/>
<organism evidence="2 3">
    <name type="scientific">Blautia obeum ATCC 29174</name>
    <dbReference type="NCBI Taxonomy" id="411459"/>
    <lineage>
        <taxon>Bacteria</taxon>
        <taxon>Bacillati</taxon>
        <taxon>Bacillota</taxon>
        <taxon>Clostridia</taxon>
        <taxon>Lachnospirales</taxon>
        <taxon>Lachnospiraceae</taxon>
        <taxon>Blautia</taxon>
    </lineage>
</organism>
<feature type="transmembrane region" description="Helical" evidence="1">
    <location>
        <begin position="75"/>
        <end position="96"/>
    </location>
</feature>
<feature type="transmembrane region" description="Helical" evidence="1">
    <location>
        <begin position="43"/>
        <end position="63"/>
    </location>
</feature>
<keyword evidence="1" id="KW-0472">Membrane</keyword>
<evidence type="ECO:0000256" key="1">
    <source>
        <dbReference type="SAM" id="Phobius"/>
    </source>
</evidence>
<sequence>MKYKKRNVRWMLVVYDLLVYELSAVLLLGLYGGNDKLSISGMMQQMVLALLCVFSIRLIGNVYGQIWRYGGIQCYIRLLYTDAIAFFVYLILELILPVEKITFARMLCLSSINLLGALALRMMYRYAYKCSNKETNQGRFLASLLYIYSAE</sequence>
<dbReference type="HOGENOM" id="CLU_1727804_0_0_9"/>
<dbReference type="GeneID" id="79804843"/>
<evidence type="ECO:0000313" key="2">
    <source>
        <dbReference type="EMBL" id="EDM86515.1"/>
    </source>
</evidence>
<evidence type="ECO:0000313" key="3">
    <source>
        <dbReference type="Proteomes" id="UP000006002"/>
    </source>
</evidence>
<feature type="transmembrane region" description="Helical" evidence="1">
    <location>
        <begin position="12"/>
        <end position="31"/>
    </location>
</feature>
<dbReference type="Proteomes" id="UP000006002">
    <property type="component" value="Unassembled WGS sequence"/>
</dbReference>
<name>A5ZV66_9FIRM</name>
<dbReference type="RefSeq" id="WP_005428636.1">
    <property type="nucleotide sequence ID" value="NZ_CP102265.1"/>
</dbReference>
<protein>
    <submittedName>
        <fullName evidence="2">Uncharacterized protein</fullName>
    </submittedName>
</protein>
<reference evidence="2 3" key="1">
    <citation type="submission" date="2007-03" db="EMBL/GenBank/DDBJ databases">
        <authorList>
            <person name="Fulton L."/>
            <person name="Clifton S."/>
            <person name="Fulton B."/>
            <person name="Xu J."/>
            <person name="Minx P."/>
            <person name="Pepin K.H."/>
            <person name="Johnson M."/>
            <person name="Thiruvilangam P."/>
            <person name="Bhonagiri V."/>
            <person name="Nash W.E."/>
            <person name="Mardis E.R."/>
            <person name="Wilson R.K."/>
        </authorList>
    </citation>
    <scope>NUCLEOTIDE SEQUENCE [LARGE SCALE GENOMIC DNA]</scope>
    <source>
        <strain evidence="2 3">ATCC 29174</strain>
    </source>
</reference>
<proteinExistence type="predicted"/>
<dbReference type="EMBL" id="AAVO02000014">
    <property type="protein sequence ID" value="EDM86515.1"/>
    <property type="molecule type" value="Genomic_DNA"/>
</dbReference>
<gene>
    <name evidence="2" type="ORF">RUMOBE_02901</name>
</gene>
<keyword evidence="1" id="KW-1133">Transmembrane helix</keyword>
<keyword evidence="1" id="KW-0812">Transmembrane</keyword>
<reference evidence="2 3" key="2">
    <citation type="submission" date="2007-04" db="EMBL/GenBank/DDBJ databases">
        <title>Draft genome sequence of Ruminococcus obeum (ATCC 29174).</title>
        <authorList>
            <person name="Sudarsanam P."/>
            <person name="Ley R."/>
            <person name="Guruge J."/>
            <person name="Turnbaugh P.J."/>
            <person name="Mahowald M."/>
            <person name="Liep D."/>
            <person name="Gordon J."/>
        </authorList>
    </citation>
    <scope>NUCLEOTIDE SEQUENCE [LARGE SCALE GENOMIC DNA]</scope>
    <source>
        <strain evidence="2 3">ATCC 29174</strain>
    </source>
</reference>